<evidence type="ECO:0000256" key="1">
    <source>
        <dbReference type="ARBA" id="ARBA00007553"/>
    </source>
</evidence>
<dbReference type="InterPro" id="IPR015510">
    <property type="entry name" value="PGRP"/>
</dbReference>
<gene>
    <name evidence="5" type="ORF">LX15_006035</name>
</gene>
<reference evidence="5 6" key="1">
    <citation type="submission" date="2022-06" db="EMBL/GenBank/DDBJ databases">
        <title>Genomic Encyclopedia of Archaeal and Bacterial Type Strains, Phase II (KMG-II): from individual species to whole genera.</title>
        <authorList>
            <person name="Goeker M."/>
        </authorList>
    </citation>
    <scope>NUCLEOTIDE SEQUENCE [LARGE SCALE GENOMIC DNA]</scope>
    <source>
        <strain evidence="5 6">DSM 40477</strain>
    </source>
</reference>
<evidence type="ECO:0000256" key="2">
    <source>
        <dbReference type="SAM" id="SignalP"/>
    </source>
</evidence>
<evidence type="ECO:0000313" key="6">
    <source>
        <dbReference type="Proteomes" id="UP001205311"/>
    </source>
</evidence>
<dbReference type="InterPro" id="IPR006619">
    <property type="entry name" value="PGRP_domain_met/bac"/>
</dbReference>
<dbReference type="PANTHER" id="PTHR11022">
    <property type="entry name" value="PEPTIDOGLYCAN RECOGNITION PROTEIN"/>
    <property type="match status" value="1"/>
</dbReference>
<dbReference type="RefSeq" id="WP_253674407.1">
    <property type="nucleotide sequence ID" value="NZ_JAMTCP010000063.1"/>
</dbReference>
<dbReference type="EMBL" id="JAMTCP010000063">
    <property type="protein sequence ID" value="MCP2262299.1"/>
    <property type="molecule type" value="Genomic_DNA"/>
</dbReference>
<dbReference type="InterPro" id="IPR002502">
    <property type="entry name" value="Amidase_domain"/>
</dbReference>
<feature type="signal peptide" evidence="2">
    <location>
        <begin position="1"/>
        <end position="24"/>
    </location>
</feature>
<sequence>MRSATPVSSLALALSLLVTTPLTGRPATEAVPASEATEMSEASASGIVLRTLPAPAPPGVGSGTVREVGDGGDFAVVGVMGSGEPDDVELRARNAEGGWTDWVPAEVFRVDRLPGRTRWFSEPLWTGFADLLEVRSRAPHLSVVLIDPGREPTPGTGRGAPPRVVTRAEWGADESLRCVEPEYADDVAAATLHHTAGPNDYTADQSAQILRGIYAYHAKTLGWCDIGYHVLVDRYGQVFEGRHGGLDQPVVGAHAIGFNTGTTSLSLLGHHSTDQPAEAGMEAAARWLAWKFQVHGIDPAGVVTLVSGGGASNRYPAGEEVQLPTLFAHRDVTRTECPGDAAYARLPWLRQRVAELVAAPA</sequence>
<feature type="domain" description="N-acetylmuramoyl-L-alanine amidase" evidence="3">
    <location>
        <begin position="174"/>
        <end position="339"/>
    </location>
</feature>
<accession>A0ABT1I3I2</accession>
<feature type="chain" id="PRO_5047018285" evidence="2">
    <location>
        <begin position="25"/>
        <end position="361"/>
    </location>
</feature>
<dbReference type="SMART" id="SM00644">
    <property type="entry name" value="Ami_2"/>
    <property type="match status" value="1"/>
</dbReference>
<dbReference type="Pfam" id="PF01510">
    <property type="entry name" value="Amidase_2"/>
    <property type="match status" value="1"/>
</dbReference>
<protein>
    <submittedName>
        <fullName evidence="5">N-acetylmuramoyl-L-alanine amidase</fullName>
    </submittedName>
</protein>
<dbReference type="Gene3D" id="3.40.80.10">
    <property type="entry name" value="Peptidoglycan recognition protein-like"/>
    <property type="match status" value="1"/>
</dbReference>
<dbReference type="Proteomes" id="UP001205311">
    <property type="component" value="Unassembled WGS sequence"/>
</dbReference>
<dbReference type="InterPro" id="IPR036505">
    <property type="entry name" value="Amidase/PGRP_sf"/>
</dbReference>
<keyword evidence="6" id="KW-1185">Reference proteome</keyword>
<dbReference type="CDD" id="cd06583">
    <property type="entry name" value="PGRP"/>
    <property type="match status" value="1"/>
</dbReference>
<organism evidence="5 6">
    <name type="scientific">Streptoalloteichus tenebrarius (strain ATCC 17920 / DSM 40477 / JCM 4838 / CBS 697.72 / NBRC 16177 / NCIMB 11028 / NRRL B-12390 / A12253. 1 / ISP 5477)</name>
    <name type="common">Streptomyces tenebrarius</name>
    <dbReference type="NCBI Taxonomy" id="1933"/>
    <lineage>
        <taxon>Bacteria</taxon>
        <taxon>Bacillati</taxon>
        <taxon>Actinomycetota</taxon>
        <taxon>Actinomycetes</taxon>
        <taxon>Pseudonocardiales</taxon>
        <taxon>Pseudonocardiaceae</taxon>
        <taxon>Streptoalloteichus</taxon>
    </lineage>
</organism>
<evidence type="ECO:0000313" key="5">
    <source>
        <dbReference type="EMBL" id="MCP2262299.1"/>
    </source>
</evidence>
<comment type="caution">
    <text evidence="5">The sequence shown here is derived from an EMBL/GenBank/DDBJ whole genome shotgun (WGS) entry which is preliminary data.</text>
</comment>
<feature type="domain" description="Peptidoglycan recognition protein family" evidence="4">
    <location>
        <begin position="162"/>
        <end position="310"/>
    </location>
</feature>
<keyword evidence="2" id="KW-0732">Signal</keyword>
<comment type="similarity">
    <text evidence="1">Belongs to the N-acetylmuramoyl-L-alanine amidase 2 family.</text>
</comment>
<dbReference type="SMART" id="SM00701">
    <property type="entry name" value="PGRP"/>
    <property type="match status" value="1"/>
</dbReference>
<dbReference type="SUPFAM" id="SSF55846">
    <property type="entry name" value="N-acetylmuramoyl-L-alanine amidase-like"/>
    <property type="match status" value="1"/>
</dbReference>
<proteinExistence type="inferred from homology"/>
<evidence type="ECO:0000259" key="3">
    <source>
        <dbReference type="SMART" id="SM00644"/>
    </source>
</evidence>
<name>A0ABT1I3I2_STRSD</name>
<evidence type="ECO:0000259" key="4">
    <source>
        <dbReference type="SMART" id="SM00701"/>
    </source>
</evidence>
<dbReference type="PANTHER" id="PTHR11022:SF41">
    <property type="entry name" value="PEPTIDOGLYCAN-RECOGNITION PROTEIN LC-RELATED"/>
    <property type="match status" value="1"/>
</dbReference>